<accession>A0A0C2MEP4</accession>
<dbReference type="GO" id="GO:0015074">
    <property type="term" value="P:DNA integration"/>
    <property type="evidence" value="ECO:0007669"/>
    <property type="project" value="UniProtKB-KW"/>
</dbReference>
<dbReference type="PROSITE" id="PS00141">
    <property type="entry name" value="ASP_PROTEASE"/>
    <property type="match status" value="1"/>
</dbReference>
<dbReference type="InterPro" id="IPR000477">
    <property type="entry name" value="RT_dom"/>
</dbReference>
<dbReference type="AlphaFoldDB" id="A0A0C2MEP4"/>
<sequence>MSDDPSEWIRSLIKAQQEQTESLINAQKEQFSEILENVISMFSKVSSAPTFVAYDSSKEKFSAYLSRLQHHFQACGISDSAQKKSRFLSWVGSETYTLLGKIRPGFEKDCSFEEISHILSEYEAEEFHFIHARVEFNRCNLKPNQTYREWVAELRAIAERCGFKCPKKECQCSLVDENIRDAIILRTPHKNIQSALLQQKSPTLEQVLSIAGSMLMTSKTMKAIEMEDTECTVNKISSRLPPDNKKIKWKSCKHCGVSHERKDCRHFSKICSRCNKLGHIKEVCMTKLPINRFPKWNSKYRSNNSINELVVNSCELISLSIGIENLHFPFLVDTGASCSIINSTVFDALGIELKEDNSVIKSFGGAEVAIRGYVMATISYKGNTARTCLFVANSENNSNILGLDSIKGLRIDLNNLFSCNQVIQAQRDPRLKTLLAKYRELFDESRLGECKNIKAKLYMKEGAVPKFSKARNIPFALREKTKAELDRLVERGVLTKIDASDWAFPIVIVPKPDGSIRICADFRDGLNSQLNAHQHPIPTVDDLLMKLNSMNIFSKIDLSDAYFQIPLDEDAKKLLVIHTPFGLYQYNRLPFGISSAPAIFQRYLESLLVEIPNCASFMDDIIVSGSDVEDHLKSLGRVLNVLQENGLSCKLKKCDFFKQEVIYLGQILSRQGIRPSPANVDAIIKIPSPKNLRELECFLGKTNYYCKYIPKYSTICGPLNILRKKNIRFSWGKSQEDAFRSLKSDLANATLLTKFNPTLPLLLSTDASPVGIAAVLSHRLPDGSERPISHSSKILNPTQSRYSQMEKEGLAVIYGLKKYNQFLYGRPFEIITDNKSLTSLFSQTNKFPILA</sequence>
<keyword evidence="1" id="KW-0378">Hydrolase</keyword>
<dbReference type="Pfam" id="PF13975">
    <property type="entry name" value="gag-asp_proteas"/>
    <property type="match status" value="1"/>
</dbReference>
<feature type="domain" description="Reverse transcriptase" evidence="6">
    <location>
        <begin position="490"/>
        <end position="668"/>
    </location>
</feature>
<dbReference type="OrthoDB" id="775972at2759"/>
<dbReference type="InterPro" id="IPR001995">
    <property type="entry name" value="Peptidase_A2_cat"/>
</dbReference>
<dbReference type="PROSITE" id="PS50878">
    <property type="entry name" value="RT_POL"/>
    <property type="match status" value="1"/>
</dbReference>
<evidence type="ECO:0000256" key="4">
    <source>
        <dbReference type="ARBA" id="ARBA00022908"/>
    </source>
</evidence>
<dbReference type="Pfam" id="PF17919">
    <property type="entry name" value="RT_RNaseH_2"/>
    <property type="match status" value="1"/>
</dbReference>
<dbReference type="InterPro" id="IPR050951">
    <property type="entry name" value="Retrovirus_Pol_polyprotein"/>
</dbReference>
<keyword evidence="3" id="KW-0694">RNA-binding</keyword>
<evidence type="ECO:0000259" key="6">
    <source>
        <dbReference type="PROSITE" id="PS50878"/>
    </source>
</evidence>
<dbReference type="InterPro" id="IPR043502">
    <property type="entry name" value="DNA/RNA_pol_sf"/>
</dbReference>
<dbReference type="EMBL" id="JWZT01005751">
    <property type="protein sequence ID" value="KII60221.1"/>
    <property type="molecule type" value="Genomic_DNA"/>
</dbReference>
<dbReference type="PANTHER" id="PTHR37984">
    <property type="entry name" value="PROTEIN CBG26694"/>
    <property type="match status" value="1"/>
</dbReference>
<dbReference type="FunFam" id="3.10.20.370:FF:000001">
    <property type="entry name" value="Retrovirus-related Pol polyprotein from transposon 17.6-like protein"/>
    <property type="match status" value="1"/>
</dbReference>
<evidence type="ECO:0000256" key="2">
    <source>
        <dbReference type="ARBA" id="ARBA00022842"/>
    </source>
</evidence>
<dbReference type="CDD" id="cd09274">
    <property type="entry name" value="RNase_HI_RT_Ty3"/>
    <property type="match status" value="1"/>
</dbReference>
<comment type="caution">
    <text evidence="7">The sequence shown here is derived from an EMBL/GenBank/DDBJ whole genome shotgun (WGS) entry which is preliminary data.</text>
</comment>
<dbReference type="GO" id="GO:0004190">
    <property type="term" value="F:aspartic-type endopeptidase activity"/>
    <property type="evidence" value="ECO:0007669"/>
    <property type="project" value="InterPro"/>
</dbReference>
<dbReference type="Gene3D" id="3.30.70.270">
    <property type="match status" value="2"/>
</dbReference>
<reference evidence="7 8" key="1">
    <citation type="journal article" date="2014" name="Genome Biol. Evol.">
        <title>The genome of the myxosporean Thelohanellus kitauei shows adaptations to nutrient acquisition within its fish host.</title>
        <authorList>
            <person name="Yang Y."/>
            <person name="Xiong J."/>
            <person name="Zhou Z."/>
            <person name="Huo F."/>
            <person name="Miao W."/>
            <person name="Ran C."/>
            <person name="Liu Y."/>
            <person name="Zhang J."/>
            <person name="Feng J."/>
            <person name="Wang M."/>
            <person name="Wang M."/>
            <person name="Wang L."/>
            <person name="Yao B."/>
        </authorList>
    </citation>
    <scope>NUCLEOTIDE SEQUENCE [LARGE SCALE GENOMIC DNA]</scope>
    <source>
        <strain evidence="7">Wuqing</strain>
    </source>
</reference>
<evidence type="ECO:0000313" key="7">
    <source>
        <dbReference type="EMBL" id="KII60221.1"/>
    </source>
</evidence>
<dbReference type="Proteomes" id="UP000031668">
    <property type="component" value="Unassembled WGS sequence"/>
</dbReference>
<dbReference type="InterPro" id="IPR001969">
    <property type="entry name" value="Aspartic_peptidase_AS"/>
</dbReference>
<dbReference type="FunFam" id="3.30.70.270:FF:000020">
    <property type="entry name" value="Transposon Tf2-6 polyprotein-like Protein"/>
    <property type="match status" value="1"/>
</dbReference>
<dbReference type="InterPro" id="IPR021109">
    <property type="entry name" value="Peptidase_aspartic_dom_sf"/>
</dbReference>
<dbReference type="GO" id="GO:0003723">
    <property type="term" value="F:RNA binding"/>
    <property type="evidence" value="ECO:0007669"/>
    <property type="project" value="UniProtKB-KW"/>
</dbReference>
<dbReference type="OMA" id="VEIPNCA"/>
<keyword evidence="4" id="KW-0229">DNA integration</keyword>
<evidence type="ECO:0000313" key="8">
    <source>
        <dbReference type="Proteomes" id="UP000031668"/>
    </source>
</evidence>
<dbReference type="Gene3D" id="3.10.10.10">
    <property type="entry name" value="HIV Type 1 Reverse Transcriptase, subunit A, domain 1"/>
    <property type="match status" value="1"/>
</dbReference>
<dbReference type="SUPFAM" id="SSF56672">
    <property type="entry name" value="DNA/RNA polymerases"/>
    <property type="match status" value="1"/>
</dbReference>
<name>A0A0C2MEP4_THEKT</name>
<dbReference type="GO" id="GO:0006508">
    <property type="term" value="P:proteolysis"/>
    <property type="evidence" value="ECO:0007669"/>
    <property type="project" value="InterPro"/>
</dbReference>
<keyword evidence="8" id="KW-1185">Reference proteome</keyword>
<feature type="domain" description="Peptidase A2" evidence="5">
    <location>
        <begin position="328"/>
        <end position="405"/>
    </location>
</feature>
<dbReference type="SUPFAM" id="SSF50630">
    <property type="entry name" value="Acid proteases"/>
    <property type="match status" value="1"/>
</dbReference>
<evidence type="ECO:0000256" key="1">
    <source>
        <dbReference type="ARBA" id="ARBA00022801"/>
    </source>
</evidence>
<dbReference type="InterPro" id="IPR043128">
    <property type="entry name" value="Rev_trsase/Diguanyl_cyclase"/>
</dbReference>
<keyword evidence="2" id="KW-0460">Magnesium</keyword>
<organism evidence="7 8">
    <name type="scientific">Thelohanellus kitauei</name>
    <name type="common">Myxosporean</name>
    <dbReference type="NCBI Taxonomy" id="669202"/>
    <lineage>
        <taxon>Eukaryota</taxon>
        <taxon>Metazoa</taxon>
        <taxon>Cnidaria</taxon>
        <taxon>Myxozoa</taxon>
        <taxon>Myxosporea</taxon>
        <taxon>Bivalvulida</taxon>
        <taxon>Platysporina</taxon>
        <taxon>Myxobolidae</taxon>
        <taxon>Thelohanellus</taxon>
    </lineage>
</organism>
<gene>
    <name evidence="7" type="ORF">RF11_13383</name>
</gene>
<dbReference type="CDD" id="cd00303">
    <property type="entry name" value="retropepsin_like"/>
    <property type="match status" value="1"/>
</dbReference>
<dbReference type="CDD" id="cd01647">
    <property type="entry name" value="RT_LTR"/>
    <property type="match status" value="1"/>
</dbReference>
<evidence type="ECO:0000259" key="5">
    <source>
        <dbReference type="PROSITE" id="PS50175"/>
    </source>
</evidence>
<proteinExistence type="predicted"/>
<dbReference type="Gene3D" id="2.40.70.10">
    <property type="entry name" value="Acid Proteases"/>
    <property type="match status" value="1"/>
</dbReference>
<dbReference type="InterPro" id="IPR041577">
    <property type="entry name" value="RT_RNaseH_2"/>
</dbReference>
<evidence type="ECO:0000256" key="3">
    <source>
        <dbReference type="ARBA" id="ARBA00022884"/>
    </source>
</evidence>
<dbReference type="PANTHER" id="PTHR37984:SF9">
    <property type="entry name" value="INTEGRASE CATALYTIC DOMAIN-CONTAINING PROTEIN"/>
    <property type="match status" value="1"/>
</dbReference>
<dbReference type="Pfam" id="PF00078">
    <property type="entry name" value="RVT_1"/>
    <property type="match status" value="1"/>
</dbReference>
<protein>
    <submittedName>
        <fullName evidence="7">Retrovirus-related Pol polyprotein from transposon 17.6</fullName>
    </submittedName>
</protein>
<dbReference type="PROSITE" id="PS50175">
    <property type="entry name" value="ASP_PROT_RETROV"/>
    <property type="match status" value="1"/>
</dbReference>